<evidence type="ECO:0000256" key="5">
    <source>
        <dbReference type="ARBA" id="ARBA00035538"/>
    </source>
</evidence>
<dbReference type="OMA" id="KMSNRLK"/>
<keyword evidence="8" id="KW-1185">Reference proteome</keyword>
<dbReference type="PANTHER" id="PTHR13528:SF2">
    <property type="entry name" value="LARGE RIBOSOMAL SUBUNIT PROTEIN BL28M"/>
    <property type="match status" value="1"/>
</dbReference>
<dbReference type="GO" id="GO:0005762">
    <property type="term" value="C:mitochondrial large ribosomal subunit"/>
    <property type="evidence" value="ECO:0007669"/>
    <property type="project" value="TreeGrafter"/>
</dbReference>
<dbReference type="STRING" id="6210.U6J2I4"/>
<gene>
    <name evidence="7 10" type="ORF">EGR_02992</name>
    <name evidence="6" type="ORF">EgrG_001024850</name>
</gene>
<evidence type="ECO:0000256" key="3">
    <source>
        <dbReference type="ARBA" id="ARBA00023274"/>
    </source>
</evidence>
<evidence type="ECO:0000313" key="10">
    <source>
        <dbReference type="WBParaSite" id="EgrG_001024850"/>
    </source>
</evidence>
<evidence type="ECO:0000313" key="7">
    <source>
        <dbReference type="EMBL" id="EUB62240.1"/>
    </source>
</evidence>
<dbReference type="PANTHER" id="PTHR13528">
    <property type="entry name" value="39S RIBOSOMAL PROTEIN L28, MITOCHONDRIAL"/>
    <property type="match status" value="1"/>
</dbReference>
<accession>U6J2I4</accession>
<dbReference type="Proteomes" id="UP000492820">
    <property type="component" value="Unassembled WGS sequence"/>
</dbReference>
<protein>
    <recommendedName>
        <fullName evidence="4">Large ribosomal subunit protein bL28m</fullName>
    </recommendedName>
    <alternativeName>
        <fullName evidence="5">39S ribosomal protein L28, mitochondrial</fullName>
    </alternativeName>
</protein>
<evidence type="ECO:0000313" key="9">
    <source>
        <dbReference type="Proteomes" id="UP000492820"/>
    </source>
</evidence>
<comment type="similarity">
    <text evidence="1">Belongs to the bacterial ribosomal protein bL28 family.</text>
</comment>
<dbReference type="SUPFAM" id="SSF143800">
    <property type="entry name" value="L28p-like"/>
    <property type="match status" value="1"/>
</dbReference>
<keyword evidence="2 7" id="KW-0689">Ribosomal protein</keyword>
<evidence type="ECO:0000256" key="4">
    <source>
        <dbReference type="ARBA" id="ARBA00035269"/>
    </source>
</evidence>
<dbReference type="KEGG" id="egl:EGR_02992"/>
<dbReference type="Proteomes" id="UP000019149">
    <property type="component" value="Unassembled WGS sequence"/>
</dbReference>
<dbReference type="GO" id="GO:0003735">
    <property type="term" value="F:structural constituent of ribosome"/>
    <property type="evidence" value="ECO:0007669"/>
    <property type="project" value="InterPro"/>
</dbReference>
<evidence type="ECO:0000313" key="6">
    <source>
        <dbReference type="EMBL" id="CDS17490.1"/>
    </source>
</evidence>
<dbReference type="RefSeq" id="XP_024353436.1">
    <property type="nucleotide sequence ID" value="XM_024492241.1"/>
</dbReference>
<proteinExistence type="inferred from homology"/>
<dbReference type="GeneID" id="36338707"/>
<reference evidence="10" key="4">
    <citation type="submission" date="2020-10" db="UniProtKB">
        <authorList>
            <consortium name="WormBaseParasite"/>
        </authorList>
    </citation>
    <scope>IDENTIFICATION</scope>
</reference>
<evidence type="ECO:0000256" key="1">
    <source>
        <dbReference type="ARBA" id="ARBA00008760"/>
    </source>
</evidence>
<organism evidence="7 8">
    <name type="scientific">Echinococcus granulosus</name>
    <name type="common">Hydatid tapeworm</name>
    <dbReference type="NCBI Taxonomy" id="6210"/>
    <lineage>
        <taxon>Eukaryota</taxon>
        <taxon>Metazoa</taxon>
        <taxon>Spiralia</taxon>
        <taxon>Lophotrochozoa</taxon>
        <taxon>Platyhelminthes</taxon>
        <taxon>Cestoda</taxon>
        <taxon>Eucestoda</taxon>
        <taxon>Cyclophyllidea</taxon>
        <taxon>Taeniidae</taxon>
        <taxon>Echinococcus</taxon>
        <taxon>Echinococcus granulosus group</taxon>
    </lineage>
</organism>
<evidence type="ECO:0000256" key="2">
    <source>
        <dbReference type="ARBA" id="ARBA00022980"/>
    </source>
</evidence>
<reference evidence="6 9" key="2">
    <citation type="journal article" date="2013" name="Nature">
        <title>The genomes of four tapeworm species reveal adaptations to parasitism.</title>
        <authorList>
            <person name="Tsai I.J."/>
            <person name="Zarowiecki M."/>
            <person name="Holroyd N."/>
            <person name="Garciarrubio A."/>
            <person name="Sanchez-Flores A."/>
            <person name="Brooks K.L."/>
            <person name="Tracey A."/>
            <person name="Bobes R.J."/>
            <person name="Fragoso G."/>
            <person name="Sciutto E."/>
            <person name="Aslett M."/>
            <person name="Beasley H."/>
            <person name="Bennett H.M."/>
            <person name="Cai J."/>
            <person name="Camicia F."/>
            <person name="Clark R."/>
            <person name="Cucher M."/>
            <person name="De Silva N."/>
            <person name="Day T.A."/>
            <person name="Deplazes P."/>
            <person name="Estrada K."/>
            <person name="Fernandez C."/>
            <person name="Holland P.W."/>
            <person name="Hou J."/>
            <person name="Hu S."/>
            <person name="Huckvale T."/>
            <person name="Hung S.S."/>
            <person name="Kamenetzky L."/>
            <person name="Keane J.A."/>
            <person name="Kiss F."/>
            <person name="Koziol U."/>
            <person name="Lambert O."/>
            <person name="Liu K."/>
            <person name="Luo X."/>
            <person name="Luo Y."/>
            <person name="Macchiaroli N."/>
            <person name="Nichol S."/>
            <person name="Paps J."/>
            <person name="Parkinson J."/>
            <person name="Pouchkina-Stantcheva N."/>
            <person name="Riddiford N."/>
            <person name="Rosenzvit M."/>
            <person name="Salinas G."/>
            <person name="Wasmuth J.D."/>
            <person name="Zamanian M."/>
            <person name="Zheng Y."/>
            <person name="Cai X."/>
            <person name="Soberon X."/>
            <person name="Olson P.D."/>
            <person name="Laclette J.P."/>
            <person name="Brehm K."/>
            <person name="Berriman M."/>
            <person name="Garciarrubio A."/>
            <person name="Bobes R.J."/>
            <person name="Fragoso G."/>
            <person name="Sanchez-Flores A."/>
            <person name="Estrada K."/>
            <person name="Cevallos M.A."/>
            <person name="Morett E."/>
            <person name="Gonzalez V."/>
            <person name="Portillo T."/>
            <person name="Ochoa-Leyva A."/>
            <person name="Jose M.V."/>
            <person name="Sciutto E."/>
            <person name="Landa A."/>
            <person name="Jimenez L."/>
            <person name="Valdes V."/>
            <person name="Carrero J.C."/>
            <person name="Larralde C."/>
            <person name="Morales-Montor J."/>
            <person name="Limon-Lason J."/>
            <person name="Soberon X."/>
            <person name="Laclette J.P."/>
        </authorList>
    </citation>
    <scope>NUCLEOTIDE SEQUENCE [LARGE SCALE GENOMIC DNA]</scope>
</reference>
<dbReference type="EMBL" id="APAU02000014">
    <property type="protein sequence ID" value="EUB62240.1"/>
    <property type="molecule type" value="Genomic_DNA"/>
</dbReference>
<reference evidence="7 8" key="1">
    <citation type="journal article" date="2013" name="Nat. Genet.">
        <title>The genome of the hydatid tapeworm Echinococcus granulosus.</title>
        <authorList>
            <person name="Zheng H."/>
            <person name="Zhang W."/>
            <person name="Zhang L."/>
            <person name="Zhang Z."/>
            <person name="Li J."/>
            <person name="Lu G."/>
            <person name="Zhu Y."/>
            <person name="Wang Y."/>
            <person name="Huang Y."/>
            <person name="Liu J."/>
            <person name="Kang H."/>
            <person name="Chen J."/>
            <person name="Wang L."/>
            <person name="Chen A."/>
            <person name="Yu S."/>
            <person name="Gao Z."/>
            <person name="Jin L."/>
            <person name="Gu W."/>
            <person name="Wang Z."/>
            <person name="Zhao L."/>
            <person name="Shi B."/>
            <person name="Wen H."/>
            <person name="Lin R."/>
            <person name="Jones M.K."/>
            <person name="Brejova B."/>
            <person name="Vinar T."/>
            <person name="Zhao G."/>
            <person name="McManus D.P."/>
            <person name="Chen Z."/>
            <person name="Zhou Y."/>
            <person name="Wang S."/>
        </authorList>
    </citation>
    <scope>NUCLEOTIDE SEQUENCE [LARGE SCALE GENOMIC DNA]</scope>
</reference>
<sequence>MSRFLFYPHARSVIQRLPEHFKKGYLKRCTPNSKLSYFEECEDQYIKAANNSIYPKEFFDIPPAVIFPEESQKSLWGGEGIVTGFTEVKRTHTRIPKTWGPELRQNLFYSEILDRWLMIIVSLTALKQIELMKGIDNYLLMTPESEINSRLGMHIKREILVQLSDPEFKKLKPAIAAKYAQFTIPGDEAEWVGLTLDEAIKKQMKIEHLRERAEASIPKKEIFTRALLKQLEADKGHPQPSRLSDLTSSSLRSTFSRFLYGQRGSKS</sequence>
<keyword evidence="3" id="KW-0687">Ribonucleoprotein</keyword>
<dbReference type="OrthoDB" id="361870at2759"/>
<dbReference type="CTD" id="36338707"/>
<evidence type="ECO:0000313" key="8">
    <source>
        <dbReference type="Proteomes" id="UP000019149"/>
    </source>
</evidence>
<dbReference type="EMBL" id="LK028577">
    <property type="protein sequence ID" value="CDS17490.1"/>
    <property type="molecule type" value="Genomic_DNA"/>
</dbReference>
<dbReference type="WBParaSite" id="EgrG_001024850">
    <property type="protein sequence ID" value="EgrG_001024850"/>
    <property type="gene ID" value="EgrG_001024850"/>
</dbReference>
<name>U6J2I4_ECHGR</name>
<dbReference type="InterPro" id="IPR034704">
    <property type="entry name" value="Ribosomal_bL28/bL31-like_sf"/>
</dbReference>
<dbReference type="InterPro" id="IPR026569">
    <property type="entry name" value="Ribosomal_bL28"/>
</dbReference>
<reference evidence="6" key="3">
    <citation type="submission" date="2014-06" db="EMBL/GenBank/DDBJ databases">
        <authorList>
            <person name="Aslett M."/>
        </authorList>
    </citation>
    <scope>NUCLEOTIDE SEQUENCE</scope>
</reference>
<dbReference type="AlphaFoldDB" id="U6J2I4"/>